<keyword evidence="4" id="KW-1185">Reference proteome</keyword>
<dbReference type="VEuPathDB" id="VectorBase:CPIJ009920"/>
<dbReference type="GO" id="GO:0004620">
    <property type="term" value="F:phospholipase activity"/>
    <property type="evidence" value="ECO:0007669"/>
    <property type="project" value="TreeGrafter"/>
</dbReference>
<feature type="domain" description="Phosphatidylserine Lipase ABHD16 N-terminal" evidence="1">
    <location>
        <begin position="2"/>
        <end position="82"/>
    </location>
</feature>
<dbReference type="GO" id="GO:0052651">
    <property type="term" value="P:monoacylglycerol catabolic process"/>
    <property type="evidence" value="ECO:0007669"/>
    <property type="project" value="TreeGrafter"/>
</dbReference>
<sequence length="443" mass="50234">MPFHKYLFTPRLFKEYDGTKDVYEPGTLEKYGDQLLTAVSINNKNSSKSKPDVEPRLLHLATADTFLYRRGYFVADSVGTLANQRAQAPRNKPLWISSLPCQILAYLAIHTFGIRMIYPGSVQLLQSYIEPMLLQGRTKVITQDKGRRNKVKTADGNGIDTMFVDNREKSANGRTLVICSEGNAGFYEIGIMSTPMELQYSVLGWNHPGFAGSSGRPYPDQDQNAIDAVLQFAINRSRLYAGEHYPYPDVKGVVLDATFDDVLQLALPRMPESISNIVKIAIRDYVNLNNTELISQYNGPVMLIRRLEDEIICSDDGNLGTNRGNFLLINMLKCRFPNIFKPEQENLAKDILSKPLEFLRNDSEDLCLSLLMSYLSDNGNNGTSRSYPIEIGDEYSSEQRDSMAKFLIKKHLQDFKSTHCTPLPREFFQQPWEIPSDTDFVFT</sequence>
<name>B0WRZ0_CULQU</name>
<proteinExistence type="predicted"/>
<evidence type="ECO:0000259" key="1">
    <source>
        <dbReference type="Pfam" id="PF22990"/>
    </source>
</evidence>
<dbReference type="InParanoid" id="B0WRZ0"/>
<dbReference type="Pfam" id="PF22990">
    <property type="entry name" value="ABHD16_N"/>
    <property type="match status" value="1"/>
</dbReference>
<gene>
    <name evidence="3" type="primary">6042346</name>
    <name evidence="2" type="ORF">CpipJ_CPIJ009920</name>
</gene>
<dbReference type="OrthoDB" id="6412627at2759"/>
<dbReference type="InterPro" id="IPR029058">
    <property type="entry name" value="AB_hydrolase_fold"/>
</dbReference>
<dbReference type="InterPro" id="IPR054518">
    <property type="entry name" value="ABHD16_N"/>
</dbReference>
<dbReference type="EnsemblMetazoa" id="CPIJ009920-RA">
    <property type="protein sequence ID" value="CPIJ009920-PA"/>
    <property type="gene ID" value="CPIJ009920"/>
</dbReference>
<evidence type="ECO:0000313" key="3">
    <source>
        <dbReference type="EnsemblMetazoa" id="CPIJ009920-PA"/>
    </source>
</evidence>
<dbReference type="GO" id="GO:0012505">
    <property type="term" value="C:endomembrane system"/>
    <property type="evidence" value="ECO:0007669"/>
    <property type="project" value="TreeGrafter"/>
</dbReference>
<dbReference type="FunCoup" id="B0WRZ0">
    <property type="interactions" value="915"/>
</dbReference>
<accession>B0WRZ0</accession>
<dbReference type="eggNOG" id="KOG1553">
    <property type="taxonomic scope" value="Eukaryota"/>
</dbReference>
<reference evidence="2" key="1">
    <citation type="submission" date="2007-03" db="EMBL/GenBank/DDBJ databases">
        <title>Annotation of Culex pipiens quinquefasciatus.</title>
        <authorList>
            <consortium name="The Broad Institute Genome Sequencing Platform"/>
            <person name="Atkinson P.W."/>
            <person name="Hemingway J."/>
            <person name="Christensen B.M."/>
            <person name="Higgs S."/>
            <person name="Kodira C."/>
            <person name="Hannick L."/>
            <person name="Megy K."/>
            <person name="O'Leary S."/>
            <person name="Pearson M."/>
            <person name="Haas B.J."/>
            <person name="Mauceli E."/>
            <person name="Wortman J.R."/>
            <person name="Lee N.H."/>
            <person name="Guigo R."/>
            <person name="Stanke M."/>
            <person name="Alvarado L."/>
            <person name="Amedeo P."/>
            <person name="Antoine C.H."/>
            <person name="Arensburger P."/>
            <person name="Bidwell S.L."/>
            <person name="Crawford M."/>
            <person name="Camaro F."/>
            <person name="Devon K."/>
            <person name="Engels R."/>
            <person name="Hammond M."/>
            <person name="Howarth C."/>
            <person name="Koehrsen M."/>
            <person name="Lawson D."/>
            <person name="Montgomery P."/>
            <person name="Nene V."/>
            <person name="Nusbaum C."/>
            <person name="Puiu D."/>
            <person name="Romero-Severson J."/>
            <person name="Severson D.W."/>
            <person name="Shumway M."/>
            <person name="Sisk P."/>
            <person name="Stolte C."/>
            <person name="Zeng Q."/>
            <person name="Eisenstadt E."/>
            <person name="Fraser-Liggett C."/>
            <person name="Strausberg R."/>
            <person name="Galagan J."/>
            <person name="Birren B."/>
            <person name="Collins F.H."/>
        </authorList>
    </citation>
    <scope>NUCLEOTIDE SEQUENCE [LARGE SCALE GENOMIC DNA]</scope>
    <source>
        <strain evidence="2">JHB</strain>
    </source>
</reference>
<dbReference type="GO" id="GO:0047372">
    <property type="term" value="F:monoacylglycerol lipase activity"/>
    <property type="evidence" value="ECO:0007669"/>
    <property type="project" value="TreeGrafter"/>
</dbReference>
<organism>
    <name type="scientific">Culex quinquefasciatus</name>
    <name type="common">Southern house mosquito</name>
    <name type="synonym">Culex pungens</name>
    <dbReference type="NCBI Taxonomy" id="7176"/>
    <lineage>
        <taxon>Eukaryota</taxon>
        <taxon>Metazoa</taxon>
        <taxon>Ecdysozoa</taxon>
        <taxon>Arthropoda</taxon>
        <taxon>Hexapoda</taxon>
        <taxon>Insecta</taxon>
        <taxon>Pterygota</taxon>
        <taxon>Neoptera</taxon>
        <taxon>Endopterygota</taxon>
        <taxon>Diptera</taxon>
        <taxon>Nematocera</taxon>
        <taxon>Culicoidea</taxon>
        <taxon>Culicidae</taxon>
        <taxon>Culicinae</taxon>
        <taxon>Culicini</taxon>
        <taxon>Culex</taxon>
        <taxon>Culex</taxon>
    </lineage>
</organism>
<evidence type="ECO:0000313" key="2">
    <source>
        <dbReference type="EMBL" id="EDS33600.1"/>
    </source>
</evidence>
<dbReference type="GO" id="GO:0006660">
    <property type="term" value="P:phosphatidylserine catabolic process"/>
    <property type="evidence" value="ECO:0007669"/>
    <property type="project" value="TreeGrafter"/>
</dbReference>
<dbReference type="Proteomes" id="UP000002320">
    <property type="component" value="Unassembled WGS sequence"/>
</dbReference>
<dbReference type="OMA" id="GHRALTC"/>
<dbReference type="PANTHER" id="PTHR12277">
    <property type="entry name" value="ALPHA/BETA HYDROLASE DOMAIN-CONTAINING PROTEIN"/>
    <property type="match status" value="1"/>
</dbReference>
<reference evidence="3" key="2">
    <citation type="submission" date="2021-02" db="UniProtKB">
        <authorList>
            <consortium name="EnsemblMetazoa"/>
        </authorList>
    </citation>
    <scope>IDENTIFICATION</scope>
    <source>
        <strain evidence="3">JHB</strain>
    </source>
</reference>
<dbReference type="PANTHER" id="PTHR12277:SF72">
    <property type="entry name" value="BAT5L PROTEIN"/>
    <property type="match status" value="1"/>
</dbReference>
<dbReference type="VEuPathDB" id="VectorBase:CQUJHB013296"/>
<evidence type="ECO:0000313" key="4">
    <source>
        <dbReference type="Proteomes" id="UP000002320"/>
    </source>
</evidence>
<dbReference type="EMBL" id="DS232062">
    <property type="protein sequence ID" value="EDS33600.1"/>
    <property type="molecule type" value="Genomic_DNA"/>
</dbReference>
<dbReference type="KEGG" id="cqu:CpipJ_CPIJ009920"/>
<dbReference type="AlphaFoldDB" id="B0WRZ0"/>
<dbReference type="HOGENOM" id="CLU_040705_2_0_1"/>
<dbReference type="SUPFAM" id="SSF53474">
    <property type="entry name" value="alpha/beta-Hydrolases"/>
    <property type="match status" value="1"/>
</dbReference>
<protein>
    <submittedName>
        <fullName evidence="2">Bat5</fullName>
    </submittedName>
</protein>